<dbReference type="EMBL" id="LKVB01000004">
    <property type="protein sequence ID" value="PHJ27722.1"/>
    <property type="molecule type" value="Genomic_DNA"/>
</dbReference>
<evidence type="ECO:0000256" key="1">
    <source>
        <dbReference type="SAM" id="MobiDB-lite"/>
    </source>
</evidence>
<feature type="compositionally biased region" description="Polar residues" evidence="1">
    <location>
        <begin position="7"/>
        <end position="16"/>
    </location>
</feature>
<comment type="caution">
    <text evidence="2">The sequence shown here is derived from an EMBL/GenBank/DDBJ whole genome shotgun (WGS) entry which is preliminary data.</text>
</comment>
<evidence type="ECO:0000313" key="2">
    <source>
        <dbReference type="EMBL" id="PHJ27722.1"/>
    </source>
</evidence>
<organism evidence="2 3">
    <name type="scientific">Cutibacterium acnes</name>
    <name type="common">Propionibacterium acnes</name>
    <dbReference type="NCBI Taxonomy" id="1747"/>
    <lineage>
        <taxon>Bacteria</taxon>
        <taxon>Bacillati</taxon>
        <taxon>Actinomycetota</taxon>
        <taxon>Actinomycetes</taxon>
        <taxon>Propionibacteriales</taxon>
        <taxon>Propionibacteriaceae</taxon>
        <taxon>Cutibacterium</taxon>
    </lineage>
</organism>
<feature type="region of interest" description="Disordered" evidence="1">
    <location>
        <begin position="1"/>
        <end position="29"/>
    </location>
</feature>
<accession>A0AA44U5B1</accession>
<reference evidence="2 3" key="1">
    <citation type="submission" date="2017-02" db="EMBL/GenBank/DDBJ databases">
        <title>Prevalence of linear plasmids in Propionibacterium acnes isolates obtained from cancerous prostatic tissue.</title>
        <authorList>
            <person name="Davidsson S."/>
            <person name="Bruggemann H."/>
        </authorList>
    </citation>
    <scope>NUCLEOTIDE SEQUENCE [LARGE SCALE GENOMIC DNA]</scope>
    <source>
        <strain evidence="2 3">09-9</strain>
    </source>
</reference>
<protein>
    <submittedName>
        <fullName evidence="2">Kinetochore protein</fullName>
    </submittedName>
</protein>
<name>A0AA44U5B1_CUTAC</name>
<sequence>MLVMLSKSATTPTQTHLHGGGHNRLTGTITPDTVCAHHSTFPPISHDHRPNRNIYRLSSYPVRRQSSMASESMQAQLP</sequence>
<gene>
    <name evidence="2" type="ORF">APS60_04880</name>
</gene>
<evidence type="ECO:0000313" key="3">
    <source>
        <dbReference type="Proteomes" id="UP000223982"/>
    </source>
</evidence>
<dbReference type="Proteomes" id="UP000223982">
    <property type="component" value="Unassembled WGS sequence"/>
</dbReference>
<proteinExistence type="predicted"/>
<dbReference type="RefSeq" id="WP_074025721.1">
    <property type="nucleotide sequence ID" value="NZ_CABIZT010000001.1"/>
</dbReference>
<dbReference type="AlphaFoldDB" id="A0AA44U5B1"/>